<gene>
    <name evidence="6" type="ORF">J057_04366</name>
</gene>
<evidence type="ECO:0000256" key="4">
    <source>
        <dbReference type="ARBA" id="ARBA00023014"/>
    </source>
</evidence>
<evidence type="ECO:0000256" key="2">
    <source>
        <dbReference type="ARBA" id="ARBA00022723"/>
    </source>
</evidence>
<dbReference type="HOGENOM" id="CLU_055690_4_3_6"/>
<dbReference type="AlphaFoldDB" id="N6W374"/>
<dbReference type="SUPFAM" id="SSF50022">
    <property type="entry name" value="ISP domain"/>
    <property type="match status" value="1"/>
</dbReference>
<dbReference type="GO" id="GO:0046872">
    <property type="term" value="F:metal ion binding"/>
    <property type="evidence" value="ECO:0007669"/>
    <property type="project" value="UniProtKB-KW"/>
</dbReference>
<accession>N6W374</accession>
<dbReference type="Gene3D" id="2.102.10.10">
    <property type="entry name" value="Rieske [2Fe-2S] iron-sulphur domain"/>
    <property type="match status" value="1"/>
</dbReference>
<dbReference type="GO" id="GO:0051537">
    <property type="term" value="F:2 iron, 2 sulfur cluster binding"/>
    <property type="evidence" value="ECO:0007669"/>
    <property type="project" value="UniProtKB-KW"/>
</dbReference>
<keyword evidence="4" id="KW-0411">Iron-sulfur</keyword>
<dbReference type="InterPro" id="IPR017941">
    <property type="entry name" value="Rieske_2Fe-2S"/>
</dbReference>
<evidence type="ECO:0000259" key="5">
    <source>
        <dbReference type="PROSITE" id="PS51296"/>
    </source>
</evidence>
<dbReference type="OrthoDB" id="9794779at2"/>
<name>N6W374_9GAMM</name>
<keyword evidence="1" id="KW-0001">2Fe-2S</keyword>
<evidence type="ECO:0000313" key="7">
    <source>
        <dbReference type="Proteomes" id="UP000013165"/>
    </source>
</evidence>
<feature type="domain" description="Rieske" evidence="5">
    <location>
        <begin position="25"/>
        <end position="127"/>
    </location>
</feature>
<keyword evidence="3" id="KW-0408">Iron</keyword>
<dbReference type="InterPro" id="IPR036922">
    <property type="entry name" value="Rieske_2Fe-2S_sf"/>
</dbReference>
<dbReference type="STRING" id="626887.J057_04366"/>
<protein>
    <submittedName>
        <fullName evidence="6">Rieske (2Fe-2S) protein</fullName>
    </submittedName>
</protein>
<evidence type="ECO:0000256" key="1">
    <source>
        <dbReference type="ARBA" id="ARBA00022714"/>
    </source>
</evidence>
<dbReference type="PROSITE" id="PS51296">
    <property type="entry name" value="RIESKE"/>
    <property type="match status" value="1"/>
</dbReference>
<dbReference type="EMBL" id="APLQ01000011">
    <property type="protein sequence ID" value="ENO14554.2"/>
    <property type="molecule type" value="Genomic_DNA"/>
</dbReference>
<comment type="caution">
    <text evidence="6">The sequence shown here is derived from an EMBL/GenBank/DDBJ whole genome shotgun (WGS) entry which is preliminary data.</text>
</comment>
<dbReference type="CDD" id="cd03467">
    <property type="entry name" value="Rieske"/>
    <property type="match status" value="1"/>
</dbReference>
<evidence type="ECO:0000256" key="3">
    <source>
        <dbReference type="ARBA" id="ARBA00023004"/>
    </source>
</evidence>
<dbReference type="PANTHER" id="PTHR40261">
    <property type="match status" value="1"/>
</dbReference>
<organism evidence="6 7">
    <name type="scientific">Marinobacter nanhaiticus D15-8W</name>
    <dbReference type="NCBI Taxonomy" id="626887"/>
    <lineage>
        <taxon>Bacteria</taxon>
        <taxon>Pseudomonadati</taxon>
        <taxon>Pseudomonadota</taxon>
        <taxon>Gammaproteobacteria</taxon>
        <taxon>Pseudomonadales</taxon>
        <taxon>Marinobacteraceae</taxon>
        <taxon>Marinobacter</taxon>
    </lineage>
</organism>
<evidence type="ECO:0000313" key="6">
    <source>
        <dbReference type="EMBL" id="ENO14554.2"/>
    </source>
</evidence>
<dbReference type="Pfam" id="PF00355">
    <property type="entry name" value="Rieske"/>
    <property type="match status" value="1"/>
</dbReference>
<reference evidence="6 7" key="1">
    <citation type="journal article" date="2013" name="Genome Announc.">
        <title>Genome Sequence of the Polycyclic Aromatic Hydrocarbon-Degrading Bacterium Strain Marinobacter nanhaiticus D15-8WT.</title>
        <authorList>
            <person name="Cui Z."/>
            <person name="Gao W."/>
            <person name="Li Q."/>
            <person name="Xu G."/>
            <person name="Zheng L."/>
        </authorList>
    </citation>
    <scope>NUCLEOTIDE SEQUENCE [LARGE SCALE GENOMIC DNA]</scope>
    <source>
        <strain evidence="6 7">D15-8W</strain>
    </source>
</reference>
<keyword evidence="7" id="KW-1185">Reference proteome</keyword>
<dbReference type="Proteomes" id="UP000013165">
    <property type="component" value="Unassembled WGS sequence"/>
</dbReference>
<dbReference type="PANTHER" id="PTHR40261:SF1">
    <property type="entry name" value="RIESKE DOMAIN-CONTAINING PROTEIN"/>
    <property type="match status" value="1"/>
</dbReference>
<proteinExistence type="predicted"/>
<keyword evidence="2" id="KW-0479">Metal-binding</keyword>
<dbReference type="PATRIC" id="fig|626887.3.peg.861"/>
<sequence length="135" mass="14917">MAPACAITLASDRTEAVNDSRSESHTITLRDDLAEHECRQFDLPGERSGFVICHRGDIYAYLNLCPHLGIELNWLPDRFMDPDNCFIQCATHGALFTVDDGHCIAGPCAGDHLFPLSLHRTGGLIRILAPDELSR</sequence>
<dbReference type="eggNOG" id="COG2146">
    <property type="taxonomic scope" value="Bacteria"/>
</dbReference>